<protein>
    <submittedName>
        <fullName evidence="2">Protein phosphatase 2C and cyclic nucleotide-binding/kinase domain-containing protein</fullName>
    </submittedName>
</protein>
<accession>A0AAX6GJ24</accession>
<reference evidence="2" key="2">
    <citation type="submission" date="2023-04" db="EMBL/GenBank/DDBJ databases">
        <authorList>
            <person name="Bruccoleri R.E."/>
            <person name="Oakeley E.J."/>
            <person name="Faust A.-M."/>
            <person name="Dessus-Babus S."/>
            <person name="Altorfer M."/>
            <person name="Burckhardt D."/>
            <person name="Oertli M."/>
            <person name="Naumann U."/>
            <person name="Petersen F."/>
            <person name="Wong J."/>
        </authorList>
    </citation>
    <scope>NUCLEOTIDE SEQUENCE</scope>
    <source>
        <strain evidence="2">GSM-AAB239-AS_SAM_17_03QT</strain>
        <tissue evidence="2">Leaf</tissue>
    </source>
</reference>
<reference evidence="2" key="1">
    <citation type="journal article" date="2023" name="GigaByte">
        <title>Genome assembly of the bearded iris, Iris pallida Lam.</title>
        <authorList>
            <person name="Bruccoleri R.E."/>
            <person name="Oakeley E.J."/>
            <person name="Faust A.M.E."/>
            <person name="Altorfer M."/>
            <person name="Dessus-Babus S."/>
            <person name="Burckhardt D."/>
            <person name="Oertli M."/>
            <person name="Naumann U."/>
            <person name="Petersen F."/>
            <person name="Wong J."/>
        </authorList>
    </citation>
    <scope>NUCLEOTIDE SEQUENCE</scope>
    <source>
        <strain evidence="2">GSM-AAB239-AS_SAM_17_03QT</strain>
    </source>
</reference>
<keyword evidence="3" id="KW-1185">Reference proteome</keyword>
<dbReference type="InterPro" id="IPR018490">
    <property type="entry name" value="cNMP-bd_dom_sf"/>
</dbReference>
<proteinExistence type="predicted"/>
<dbReference type="InterPro" id="IPR000595">
    <property type="entry name" value="cNMP-bd_dom"/>
</dbReference>
<evidence type="ECO:0000313" key="2">
    <source>
        <dbReference type="EMBL" id="KAJ6828221.1"/>
    </source>
</evidence>
<feature type="domain" description="Cyclic nucleotide-binding" evidence="1">
    <location>
        <begin position="15"/>
        <end position="72"/>
    </location>
</feature>
<comment type="caution">
    <text evidence="2">The sequence shown here is derived from an EMBL/GenBank/DDBJ whole genome shotgun (WGS) entry which is preliminary data.</text>
</comment>
<dbReference type="Proteomes" id="UP001140949">
    <property type="component" value="Unassembled WGS sequence"/>
</dbReference>
<dbReference type="PROSITE" id="PS50042">
    <property type="entry name" value="CNMP_BINDING_3"/>
    <property type="match status" value="1"/>
</dbReference>
<dbReference type="AlphaFoldDB" id="A0AAX6GJ24"/>
<dbReference type="InterPro" id="IPR014710">
    <property type="entry name" value="RmlC-like_jellyroll"/>
</dbReference>
<name>A0AAX6GJ24_IRIPA</name>
<dbReference type="EMBL" id="JANAVB010019600">
    <property type="protein sequence ID" value="KAJ6828221.1"/>
    <property type="molecule type" value="Genomic_DNA"/>
</dbReference>
<dbReference type="SUPFAM" id="SSF51206">
    <property type="entry name" value="cAMP-binding domain-like"/>
    <property type="match status" value="1"/>
</dbReference>
<evidence type="ECO:0000259" key="1">
    <source>
        <dbReference type="PROSITE" id="PS50042"/>
    </source>
</evidence>
<organism evidence="2 3">
    <name type="scientific">Iris pallida</name>
    <name type="common">Sweet iris</name>
    <dbReference type="NCBI Taxonomy" id="29817"/>
    <lineage>
        <taxon>Eukaryota</taxon>
        <taxon>Viridiplantae</taxon>
        <taxon>Streptophyta</taxon>
        <taxon>Embryophyta</taxon>
        <taxon>Tracheophyta</taxon>
        <taxon>Spermatophyta</taxon>
        <taxon>Magnoliopsida</taxon>
        <taxon>Liliopsida</taxon>
        <taxon>Asparagales</taxon>
        <taxon>Iridaceae</taxon>
        <taxon>Iridoideae</taxon>
        <taxon>Irideae</taxon>
        <taxon>Iris</taxon>
    </lineage>
</organism>
<gene>
    <name evidence="2" type="ORF">M6B38_363980</name>
</gene>
<dbReference type="Gene3D" id="2.60.120.10">
    <property type="entry name" value="Jelly Rolls"/>
    <property type="match status" value="1"/>
</dbReference>
<sequence length="92" mass="10301">MQGTEHCKNDFLPALYIIQKGQVRLTYNKDLLSPNACSLLSVHPEQGEHDQDKNEYVVELTEGSHFGEWTLLGEHINSLCAVSIGDVVERCS</sequence>
<evidence type="ECO:0000313" key="3">
    <source>
        <dbReference type="Proteomes" id="UP001140949"/>
    </source>
</evidence>